<dbReference type="AlphaFoldDB" id="A0A3R9E5X2"/>
<dbReference type="InterPro" id="IPR001387">
    <property type="entry name" value="Cro/C1-type_HTH"/>
</dbReference>
<dbReference type="Pfam" id="PF19054">
    <property type="entry name" value="DUF5753"/>
    <property type="match status" value="1"/>
</dbReference>
<dbReference type="EMBL" id="RSEC01000020">
    <property type="protein sequence ID" value="RSD24413.1"/>
    <property type="molecule type" value="Genomic_DNA"/>
</dbReference>
<accession>A0A3R9E5X2</accession>
<evidence type="ECO:0000259" key="1">
    <source>
        <dbReference type="PROSITE" id="PS50943"/>
    </source>
</evidence>
<protein>
    <submittedName>
        <fullName evidence="2">XRE family transcriptional regulator</fullName>
    </submittedName>
</protein>
<evidence type="ECO:0000313" key="2">
    <source>
        <dbReference type="EMBL" id="RSD24413.1"/>
    </source>
</evidence>
<keyword evidence="3" id="KW-1185">Reference proteome</keyword>
<comment type="caution">
    <text evidence="2">The sequence shown here is derived from an EMBL/GenBank/DDBJ whole genome shotgun (WGS) entry which is preliminary data.</text>
</comment>
<dbReference type="Proteomes" id="UP000267081">
    <property type="component" value="Unassembled WGS sequence"/>
</dbReference>
<dbReference type="SUPFAM" id="SSF47413">
    <property type="entry name" value="lambda repressor-like DNA-binding domains"/>
    <property type="match status" value="1"/>
</dbReference>
<dbReference type="SMART" id="SM00530">
    <property type="entry name" value="HTH_XRE"/>
    <property type="match status" value="1"/>
</dbReference>
<dbReference type="Gene3D" id="1.10.260.40">
    <property type="entry name" value="lambda repressor-like DNA-binding domains"/>
    <property type="match status" value="1"/>
</dbReference>
<name>A0A3R9E5X2_9PSEU</name>
<dbReference type="Pfam" id="PF13560">
    <property type="entry name" value="HTH_31"/>
    <property type="match status" value="1"/>
</dbReference>
<reference evidence="2 3" key="1">
    <citation type="submission" date="2018-12" db="EMBL/GenBank/DDBJ databases">
        <title>Amycolatopsis eburnea sp. nov. actinomycete associate with arbuscular mycorrhiza fungal spore.</title>
        <authorList>
            <person name="Lumyong S."/>
            <person name="Chaiya L."/>
        </authorList>
    </citation>
    <scope>NUCLEOTIDE SEQUENCE [LARGE SCALE GENOMIC DNA]</scope>
    <source>
        <strain evidence="2 3">GLM-1</strain>
    </source>
</reference>
<dbReference type="OrthoDB" id="2991476at2"/>
<proteinExistence type="predicted"/>
<evidence type="ECO:0000313" key="3">
    <source>
        <dbReference type="Proteomes" id="UP000267081"/>
    </source>
</evidence>
<sequence>MLWTMAGTKGTLAVTLGAEMRDARKMYMPDSTVRSVAALLGVQHPTVSRWETGERKPKPEDVAAYMVVIGAPAEKREELVQMARGSTSGPMLEDQGRYAAMLEIGRTAEELVHVAPALLPGMLQTEPYARAVFTETGLAANLIDTRVAVRIGQQAALTRRNPLIYRAFIWEPVLHAQLIDDESMADQLRHLVIMGKRPNVHVHIIPMRAKWNPGWEGPFSVATFPVEDERGSQRGPVVQLENKVSALYLEDPANVELYQSDARRAEEVAISAEESAALIARVINSKELTT</sequence>
<organism evidence="2 3">
    <name type="scientific">Amycolatopsis eburnea</name>
    <dbReference type="NCBI Taxonomy" id="2267691"/>
    <lineage>
        <taxon>Bacteria</taxon>
        <taxon>Bacillati</taxon>
        <taxon>Actinomycetota</taxon>
        <taxon>Actinomycetes</taxon>
        <taxon>Pseudonocardiales</taxon>
        <taxon>Pseudonocardiaceae</taxon>
        <taxon>Amycolatopsis</taxon>
    </lineage>
</organism>
<dbReference type="InterPro" id="IPR010982">
    <property type="entry name" value="Lambda_DNA-bd_dom_sf"/>
</dbReference>
<dbReference type="InterPro" id="IPR043917">
    <property type="entry name" value="DUF5753"/>
</dbReference>
<dbReference type="PROSITE" id="PS50943">
    <property type="entry name" value="HTH_CROC1"/>
    <property type="match status" value="1"/>
</dbReference>
<feature type="domain" description="HTH cro/C1-type" evidence="1">
    <location>
        <begin position="32"/>
        <end position="76"/>
    </location>
</feature>
<dbReference type="CDD" id="cd00093">
    <property type="entry name" value="HTH_XRE"/>
    <property type="match status" value="1"/>
</dbReference>
<dbReference type="GO" id="GO:0003677">
    <property type="term" value="F:DNA binding"/>
    <property type="evidence" value="ECO:0007669"/>
    <property type="project" value="InterPro"/>
</dbReference>
<gene>
    <name evidence="2" type="ORF">EIY87_03860</name>
</gene>